<dbReference type="eggNOG" id="ENOG502RMNM">
    <property type="taxonomic scope" value="Eukaryota"/>
</dbReference>
<reference evidence="3" key="4">
    <citation type="journal article" date="2015" name="G3 (Bethesda)">
        <title>Genome sequences of three phytopathogenic species of the Magnaporthaceae family of fungi.</title>
        <authorList>
            <person name="Okagaki L.H."/>
            <person name="Nunes C.C."/>
            <person name="Sailsbery J."/>
            <person name="Clay B."/>
            <person name="Brown D."/>
            <person name="John T."/>
            <person name="Oh Y."/>
            <person name="Young N."/>
            <person name="Fitzgerald M."/>
            <person name="Haas B.J."/>
            <person name="Zeng Q."/>
            <person name="Young S."/>
            <person name="Adiconis X."/>
            <person name="Fan L."/>
            <person name="Levin J.Z."/>
            <person name="Mitchell T.K."/>
            <person name="Okubara P.A."/>
            <person name="Farman M.L."/>
            <person name="Kohn L.M."/>
            <person name="Birren B."/>
            <person name="Ma L.-J."/>
            <person name="Dean R.A."/>
        </authorList>
    </citation>
    <scope>NUCLEOTIDE SEQUENCE</scope>
    <source>
        <strain evidence="3">R3-111a-1</strain>
    </source>
</reference>
<dbReference type="VEuPathDB" id="FungiDB:GGTG_02334"/>
<dbReference type="GeneID" id="20342792"/>
<evidence type="ECO:0000259" key="1">
    <source>
        <dbReference type="Pfam" id="PF20150"/>
    </source>
</evidence>
<protein>
    <recommendedName>
        <fullName evidence="1">2EXR domain-containing protein</fullName>
    </recommendedName>
</protein>
<dbReference type="OrthoDB" id="3501032at2759"/>
<dbReference type="Proteomes" id="UP000006039">
    <property type="component" value="Unassembled WGS sequence"/>
</dbReference>
<dbReference type="HOGENOM" id="CLU_2073304_0_0_1"/>
<reference evidence="4" key="1">
    <citation type="submission" date="2010-07" db="EMBL/GenBank/DDBJ databases">
        <title>The genome sequence of Gaeumannomyces graminis var. tritici strain R3-111a-1.</title>
        <authorList>
            <consortium name="The Broad Institute Genome Sequencing Platform"/>
            <person name="Ma L.-J."/>
            <person name="Dead R."/>
            <person name="Young S."/>
            <person name="Zeng Q."/>
            <person name="Koehrsen M."/>
            <person name="Alvarado L."/>
            <person name="Berlin A."/>
            <person name="Chapman S.B."/>
            <person name="Chen Z."/>
            <person name="Freedman E."/>
            <person name="Gellesch M."/>
            <person name="Goldberg J."/>
            <person name="Griggs A."/>
            <person name="Gujja S."/>
            <person name="Heilman E.R."/>
            <person name="Heiman D."/>
            <person name="Hepburn T."/>
            <person name="Howarth C."/>
            <person name="Jen D."/>
            <person name="Larson L."/>
            <person name="Mehta T."/>
            <person name="Neiman D."/>
            <person name="Pearson M."/>
            <person name="Roberts A."/>
            <person name="Saif S."/>
            <person name="Shea T."/>
            <person name="Shenoy N."/>
            <person name="Sisk P."/>
            <person name="Stolte C."/>
            <person name="Sykes S."/>
            <person name="Walk T."/>
            <person name="White J."/>
            <person name="Yandava C."/>
            <person name="Haas B."/>
            <person name="Nusbaum C."/>
            <person name="Birren B."/>
        </authorList>
    </citation>
    <scope>NUCLEOTIDE SEQUENCE [LARGE SCALE GENOMIC DNA]</scope>
    <source>
        <strain evidence="4">R3-111a-1</strain>
    </source>
</reference>
<accession>J3NM30</accession>
<name>J3NM30_GAET3</name>
<evidence type="ECO:0000313" key="2">
    <source>
        <dbReference type="EMBL" id="EJT82361.1"/>
    </source>
</evidence>
<evidence type="ECO:0000313" key="4">
    <source>
        <dbReference type="Proteomes" id="UP000006039"/>
    </source>
</evidence>
<reference evidence="2" key="2">
    <citation type="submission" date="2010-07" db="EMBL/GenBank/DDBJ databases">
        <authorList>
            <consortium name="The Broad Institute Genome Sequencing Platform"/>
            <consortium name="Broad Institute Genome Sequencing Center for Infectious Disease"/>
            <person name="Ma L.-J."/>
            <person name="Dead R."/>
            <person name="Young S."/>
            <person name="Zeng Q."/>
            <person name="Koehrsen M."/>
            <person name="Alvarado L."/>
            <person name="Berlin A."/>
            <person name="Chapman S.B."/>
            <person name="Chen Z."/>
            <person name="Freedman E."/>
            <person name="Gellesch M."/>
            <person name="Goldberg J."/>
            <person name="Griggs A."/>
            <person name="Gujja S."/>
            <person name="Heilman E.R."/>
            <person name="Heiman D."/>
            <person name="Hepburn T."/>
            <person name="Howarth C."/>
            <person name="Jen D."/>
            <person name="Larson L."/>
            <person name="Mehta T."/>
            <person name="Neiman D."/>
            <person name="Pearson M."/>
            <person name="Roberts A."/>
            <person name="Saif S."/>
            <person name="Shea T."/>
            <person name="Shenoy N."/>
            <person name="Sisk P."/>
            <person name="Stolte C."/>
            <person name="Sykes S."/>
            <person name="Walk T."/>
            <person name="White J."/>
            <person name="Yandava C."/>
            <person name="Haas B."/>
            <person name="Nusbaum C."/>
            <person name="Birren B."/>
        </authorList>
    </citation>
    <scope>NUCLEOTIDE SEQUENCE</scope>
    <source>
        <strain evidence="2">R3-111a-1</strain>
    </source>
</reference>
<sequence>MSSPPAFRRFPDLAPELRAAVWDLAIAAHVQDALQSLPYHLRPDPGGPRFWDNDGDHARLVDCFPILATCREARALAVGYFQRRGGPGRRFLYFPRRPWLPDARDKSPIPVRMSLCLA</sequence>
<dbReference type="Pfam" id="PF20150">
    <property type="entry name" value="2EXR"/>
    <property type="match status" value="1"/>
</dbReference>
<organism evidence="2">
    <name type="scientific">Gaeumannomyces tritici (strain R3-111a-1)</name>
    <name type="common">Wheat and barley take-all root rot fungus</name>
    <name type="synonym">Gaeumannomyces graminis var. tritici</name>
    <dbReference type="NCBI Taxonomy" id="644352"/>
    <lineage>
        <taxon>Eukaryota</taxon>
        <taxon>Fungi</taxon>
        <taxon>Dikarya</taxon>
        <taxon>Ascomycota</taxon>
        <taxon>Pezizomycotina</taxon>
        <taxon>Sordariomycetes</taxon>
        <taxon>Sordariomycetidae</taxon>
        <taxon>Magnaporthales</taxon>
        <taxon>Magnaporthaceae</taxon>
        <taxon>Gaeumannomyces</taxon>
    </lineage>
</organism>
<reference evidence="3" key="5">
    <citation type="submission" date="2018-04" db="UniProtKB">
        <authorList>
            <consortium name="EnsemblFungi"/>
        </authorList>
    </citation>
    <scope>IDENTIFICATION</scope>
    <source>
        <strain evidence="3">R3-111a-1</strain>
    </source>
</reference>
<feature type="domain" description="2EXR" evidence="1">
    <location>
        <begin position="7"/>
        <end position="94"/>
    </location>
</feature>
<proteinExistence type="predicted"/>
<gene>
    <name evidence="3" type="primary">20342792</name>
    <name evidence="2" type="ORF">GGTG_02334</name>
</gene>
<dbReference type="EMBL" id="GL385395">
    <property type="protein sequence ID" value="EJT82361.1"/>
    <property type="molecule type" value="Genomic_DNA"/>
</dbReference>
<keyword evidence="4" id="KW-1185">Reference proteome</keyword>
<dbReference type="InterPro" id="IPR045518">
    <property type="entry name" value="2EXR"/>
</dbReference>
<evidence type="ECO:0000313" key="3">
    <source>
        <dbReference type="EnsemblFungi" id="EJT82361"/>
    </source>
</evidence>
<dbReference type="EnsemblFungi" id="EJT82361">
    <property type="protein sequence ID" value="EJT82361"/>
    <property type="gene ID" value="GGTG_02334"/>
</dbReference>
<dbReference type="AlphaFoldDB" id="J3NM30"/>
<dbReference type="RefSeq" id="XP_009218370.1">
    <property type="nucleotide sequence ID" value="XM_009220106.1"/>
</dbReference>
<reference evidence="2" key="3">
    <citation type="submission" date="2010-09" db="EMBL/GenBank/DDBJ databases">
        <title>Annotation of Gaeumannomyces graminis var. tritici R3-111a-1.</title>
        <authorList>
            <consortium name="The Broad Institute Genome Sequencing Platform"/>
            <person name="Ma L.-J."/>
            <person name="Dead R."/>
            <person name="Young S.K."/>
            <person name="Zeng Q."/>
            <person name="Gargeya S."/>
            <person name="Fitzgerald M."/>
            <person name="Haas B."/>
            <person name="Abouelleil A."/>
            <person name="Alvarado L."/>
            <person name="Arachchi H.M."/>
            <person name="Berlin A."/>
            <person name="Brown A."/>
            <person name="Chapman S.B."/>
            <person name="Chen Z."/>
            <person name="Dunbar C."/>
            <person name="Freedman E."/>
            <person name="Gearin G."/>
            <person name="Gellesch M."/>
            <person name="Goldberg J."/>
            <person name="Griggs A."/>
            <person name="Gujja S."/>
            <person name="Heiman D."/>
            <person name="Howarth C."/>
            <person name="Larson L."/>
            <person name="Lui A."/>
            <person name="MacDonald P.J.P."/>
            <person name="Mehta T."/>
            <person name="Montmayeur A."/>
            <person name="Murphy C."/>
            <person name="Neiman D."/>
            <person name="Pearson M."/>
            <person name="Priest M."/>
            <person name="Roberts A."/>
            <person name="Saif S."/>
            <person name="Shea T."/>
            <person name="Shenoy N."/>
            <person name="Sisk P."/>
            <person name="Stolte C."/>
            <person name="Sykes S."/>
            <person name="Yandava C."/>
            <person name="Wortman J."/>
            <person name="Nusbaum C."/>
            <person name="Birren B."/>
        </authorList>
    </citation>
    <scope>NUCLEOTIDE SEQUENCE</scope>
    <source>
        <strain evidence="2">R3-111a-1</strain>
    </source>
</reference>